<name>A0A2K1KUC8_PHYPA</name>
<accession>A0A2K1KUC8</accession>
<keyword evidence="1" id="KW-0812">Transmembrane</keyword>
<sequence>MIEVNGCAFNVRGFGFNRWAAEVTESFLAVLAEVFLGCYVVVAVFKFILKVEIWQTGQMLLLIVVAEGFRWHWAWR</sequence>
<reference evidence="2 4" key="1">
    <citation type="journal article" date="2008" name="Science">
        <title>The Physcomitrella genome reveals evolutionary insights into the conquest of land by plants.</title>
        <authorList>
            <person name="Rensing S."/>
            <person name="Lang D."/>
            <person name="Zimmer A."/>
            <person name="Terry A."/>
            <person name="Salamov A."/>
            <person name="Shapiro H."/>
            <person name="Nishiyama T."/>
            <person name="Perroud P.-F."/>
            <person name="Lindquist E."/>
            <person name="Kamisugi Y."/>
            <person name="Tanahashi T."/>
            <person name="Sakakibara K."/>
            <person name="Fujita T."/>
            <person name="Oishi K."/>
            <person name="Shin-I T."/>
            <person name="Kuroki Y."/>
            <person name="Toyoda A."/>
            <person name="Suzuki Y."/>
            <person name="Hashimoto A."/>
            <person name="Yamaguchi K."/>
            <person name="Sugano A."/>
            <person name="Kohara Y."/>
            <person name="Fujiyama A."/>
            <person name="Anterola A."/>
            <person name="Aoki S."/>
            <person name="Ashton N."/>
            <person name="Barbazuk W.B."/>
            <person name="Barker E."/>
            <person name="Bennetzen J."/>
            <person name="Bezanilla M."/>
            <person name="Blankenship R."/>
            <person name="Cho S.H."/>
            <person name="Dutcher S."/>
            <person name="Estelle M."/>
            <person name="Fawcett J.A."/>
            <person name="Gundlach H."/>
            <person name="Hanada K."/>
            <person name="Heyl A."/>
            <person name="Hicks K.A."/>
            <person name="Hugh J."/>
            <person name="Lohr M."/>
            <person name="Mayer K."/>
            <person name="Melkozernov A."/>
            <person name="Murata T."/>
            <person name="Nelson D."/>
            <person name="Pils B."/>
            <person name="Prigge M."/>
            <person name="Reiss B."/>
            <person name="Renner T."/>
            <person name="Rombauts S."/>
            <person name="Rushton P."/>
            <person name="Sanderfoot A."/>
            <person name="Schween G."/>
            <person name="Shiu S.-H."/>
            <person name="Stueber K."/>
            <person name="Theodoulou F.L."/>
            <person name="Tu H."/>
            <person name="Van de Peer Y."/>
            <person name="Verrier P.J."/>
            <person name="Waters E."/>
            <person name="Wood A."/>
            <person name="Yang L."/>
            <person name="Cove D."/>
            <person name="Cuming A."/>
            <person name="Hasebe M."/>
            <person name="Lucas S."/>
            <person name="Mishler D.B."/>
            <person name="Reski R."/>
            <person name="Grigoriev I."/>
            <person name="Quatrano R.S."/>
            <person name="Boore J.L."/>
        </authorList>
    </citation>
    <scope>NUCLEOTIDE SEQUENCE [LARGE SCALE GENOMIC DNA]</scope>
    <source>
        <strain evidence="3 4">cv. Gransden 2004</strain>
    </source>
</reference>
<keyword evidence="1" id="KW-1133">Transmembrane helix</keyword>
<reference evidence="2 4" key="2">
    <citation type="journal article" date="2018" name="Plant J.">
        <title>The Physcomitrella patens chromosome-scale assembly reveals moss genome structure and evolution.</title>
        <authorList>
            <person name="Lang D."/>
            <person name="Ullrich K.K."/>
            <person name="Murat F."/>
            <person name="Fuchs J."/>
            <person name="Jenkins J."/>
            <person name="Haas F.B."/>
            <person name="Piednoel M."/>
            <person name="Gundlach H."/>
            <person name="Van Bel M."/>
            <person name="Meyberg R."/>
            <person name="Vives C."/>
            <person name="Morata J."/>
            <person name="Symeonidi A."/>
            <person name="Hiss M."/>
            <person name="Muchero W."/>
            <person name="Kamisugi Y."/>
            <person name="Saleh O."/>
            <person name="Blanc G."/>
            <person name="Decker E.L."/>
            <person name="van Gessel N."/>
            <person name="Grimwood J."/>
            <person name="Hayes R.D."/>
            <person name="Graham S.W."/>
            <person name="Gunter L.E."/>
            <person name="McDaniel S.F."/>
            <person name="Hoernstein S.N.W."/>
            <person name="Larsson A."/>
            <person name="Li F.W."/>
            <person name="Perroud P.F."/>
            <person name="Phillips J."/>
            <person name="Ranjan P."/>
            <person name="Rokshar D.S."/>
            <person name="Rothfels C.J."/>
            <person name="Schneider L."/>
            <person name="Shu S."/>
            <person name="Stevenson D.W."/>
            <person name="Thummler F."/>
            <person name="Tillich M."/>
            <person name="Villarreal Aguilar J.C."/>
            <person name="Widiez T."/>
            <person name="Wong G.K."/>
            <person name="Wymore A."/>
            <person name="Zhang Y."/>
            <person name="Zimmer A.D."/>
            <person name="Quatrano R.S."/>
            <person name="Mayer K.F.X."/>
            <person name="Goodstein D."/>
            <person name="Casacuberta J.M."/>
            <person name="Vandepoele K."/>
            <person name="Reski R."/>
            <person name="Cuming A.C."/>
            <person name="Tuskan G.A."/>
            <person name="Maumus F."/>
            <person name="Salse J."/>
            <person name="Schmutz J."/>
            <person name="Rensing S.A."/>
        </authorList>
    </citation>
    <scope>NUCLEOTIDE SEQUENCE [LARGE SCALE GENOMIC DNA]</scope>
    <source>
        <strain evidence="3 4">cv. Gransden 2004</strain>
    </source>
</reference>
<evidence type="ECO:0000313" key="4">
    <source>
        <dbReference type="Proteomes" id="UP000006727"/>
    </source>
</evidence>
<keyword evidence="1" id="KW-0472">Membrane</keyword>
<dbReference type="EMBL" id="ABEU02000003">
    <property type="protein sequence ID" value="PNR57356.1"/>
    <property type="molecule type" value="Genomic_DNA"/>
</dbReference>
<reference evidence="3" key="3">
    <citation type="submission" date="2020-12" db="UniProtKB">
        <authorList>
            <consortium name="EnsemblPlants"/>
        </authorList>
    </citation>
    <scope>IDENTIFICATION</scope>
</reference>
<feature type="transmembrane region" description="Helical" evidence="1">
    <location>
        <begin position="27"/>
        <end position="49"/>
    </location>
</feature>
<evidence type="ECO:0000313" key="2">
    <source>
        <dbReference type="EMBL" id="PNR57356.1"/>
    </source>
</evidence>
<dbReference type="AlphaFoldDB" id="A0A2K1KUC8"/>
<gene>
    <name evidence="2" type="ORF">PHYPA_004350</name>
</gene>
<keyword evidence="4" id="KW-1185">Reference proteome</keyword>
<protein>
    <submittedName>
        <fullName evidence="2 3">Uncharacterized protein</fullName>
    </submittedName>
</protein>
<evidence type="ECO:0000256" key="1">
    <source>
        <dbReference type="SAM" id="Phobius"/>
    </source>
</evidence>
<dbReference type="PaxDb" id="3218-PP1S161_38V6.1"/>
<evidence type="ECO:0000313" key="3">
    <source>
        <dbReference type="EnsemblPlants" id="PAC:32943209.CDS.1"/>
    </source>
</evidence>
<dbReference type="Proteomes" id="UP000006727">
    <property type="component" value="Chromosome 3"/>
</dbReference>
<dbReference type="EnsemblPlants" id="Pp3c3_12569V3.1">
    <property type="protein sequence ID" value="PAC:32943209.CDS.1"/>
    <property type="gene ID" value="Pp3c3_12569"/>
</dbReference>
<proteinExistence type="predicted"/>
<dbReference type="Gramene" id="Pp3c3_12569V3.1">
    <property type="protein sequence ID" value="PAC:32943209.CDS.1"/>
    <property type="gene ID" value="Pp3c3_12569"/>
</dbReference>
<dbReference type="InParanoid" id="A0A2K1KUC8"/>
<organism evidence="2">
    <name type="scientific">Physcomitrium patens</name>
    <name type="common">Spreading-leaved earth moss</name>
    <name type="synonym">Physcomitrella patens</name>
    <dbReference type="NCBI Taxonomy" id="3218"/>
    <lineage>
        <taxon>Eukaryota</taxon>
        <taxon>Viridiplantae</taxon>
        <taxon>Streptophyta</taxon>
        <taxon>Embryophyta</taxon>
        <taxon>Bryophyta</taxon>
        <taxon>Bryophytina</taxon>
        <taxon>Bryopsida</taxon>
        <taxon>Funariidae</taxon>
        <taxon>Funariales</taxon>
        <taxon>Funariaceae</taxon>
        <taxon>Physcomitrium</taxon>
    </lineage>
</organism>